<feature type="compositionally biased region" description="Polar residues" evidence="1">
    <location>
        <begin position="21"/>
        <end position="39"/>
    </location>
</feature>
<gene>
    <name evidence="2" type="ORF">UFOPK1591_00300</name>
</gene>
<evidence type="ECO:0000256" key="1">
    <source>
        <dbReference type="SAM" id="MobiDB-lite"/>
    </source>
</evidence>
<accession>A0A6J6CTD4</accession>
<proteinExistence type="predicted"/>
<feature type="compositionally biased region" description="Polar residues" evidence="1">
    <location>
        <begin position="52"/>
        <end position="65"/>
    </location>
</feature>
<dbReference type="AlphaFoldDB" id="A0A6J6CTD4"/>
<evidence type="ECO:0000313" key="2">
    <source>
        <dbReference type="EMBL" id="CAB4554760.1"/>
    </source>
</evidence>
<feature type="region of interest" description="Disordered" evidence="1">
    <location>
        <begin position="21"/>
        <end position="76"/>
    </location>
</feature>
<dbReference type="EMBL" id="CAEZTD010000014">
    <property type="protein sequence ID" value="CAB4554760.1"/>
    <property type="molecule type" value="Genomic_DNA"/>
</dbReference>
<protein>
    <submittedName>
        <fullName evidence="2">Unannotated protein</fullName>
    </submittedName>
</protein>
<reference evidence="2" key="1">
    <citation type="submission" date="2020-05" db="EMBL/GenBank/DDBJ databases">
        <authorList>
            <person name="Chiriac C."/>
            <person name="Salcher M."/>
            <person name="Ghai R."/>
            <person name="Kavagutti S V."/>
        </authorList>
    </citation>
    <scope>NUCLEOTIDE SEQUENCE</scope>
</reference>
<name>A0A6J6CTD4_9ZZZZ</name>
<sequence length="76" mass="7796">MSMPRCPAEYSVAGARNSRVTVRGASTGQTHELLNTPANAGSAGRIAADNDAATSRETPVPTVTGQPRADRTGTNV</sequence>
<organism evidence="2">
    <name type="scientific">freshwater metagenome</name>
    <dbReference type="NCBI Taxonomy" id="449393"/>
    <lineage>
        <taxon>unclassified sequences</taxon>
        <taxon>metagenomes</taxon>
        <taxon>ecological metagenomes</taxon>
    </lineage>
</organism>